<proteinExistence type="predicted"/>
<keyword evidence="2" id="KW-1185">Reference proteome</keyword>
<sequence length="236" mass="23815">MTETIRLGLPVLAPAQAQKHVTVNEGLARLDALVQLSMVGVDIVVPPVSPAEGDVYGVGEVATGAWAGRDGQIALFLNGGWAFITPASGWQGWSEDAGTRIVFDGRAWIEGAGALSAHGAGFVHRVVEIDHAISAGVTSTVTAALPGGTTVYGVTARVVSTLGGASSLDIGVSGSPTRYGSGIGTAQGSWARGLTGSPLAYYADTDLVLTPTGGAFAGTGVIRLAIHLAELSLPRA</sequence>
<dbReference type="OrthoDB" id="564699at2"/>
<dbReference type="Proteomes" id="UP000245390">
    <property type="component" value="Unassembled WGS sequence"/>
</dbReference>
<dbReference type="EMBL" id="QGGV01000002">
    <property type="protein sequence ID" value="PWK57542.1"/>
    <property type="molecule type" value="Genomic_DNA"/>
</dbReference>
<organism evidence="1 2">
    <name type="scientific">Silicimonas algicola</name>
    <dbReference type="NCBI Taxonomy" id="1826607"/>
    <lineage>
        <taxon>Bacteria</taxon>
        <taxon>Pseudomonadati</taxon>
        <taxon>Pseudomonadota</taxon>
        <taxon>Alphaproteobacteria</taxon>
        <taxon>Rhodobacterales</taxon>
        <taxon>Paracoccaceae</taxon>
    </lineage>
</organism>
<name>A0A316GA90_9RHOB</name>
<dbReference type="RefSeq" id="WP_109758145.1">
    <property type="nucleotide sequence ID" value="NZ_CP034588.1"/>
</dbReference>
<dbReference type="KEGG" id="salo:EF888_13240"/>
<reference evidence="1 2" key="1">
    <citation type="submission" date="2018-05" db="EMBL/GenBank/DDBJ databases">
        <title>Genomic Encyclopedia of Type Strains, Phase IV (KMG-IV): sequencing the most valuable type-strain genomes for metagenomic binning, comparative biology and taxonomic classification.</title>
        <authorList>
            <person name="Goeker M."/>
        </authorList>
    </citation>
    <scope>NUCLEOTIDE SEQUENCE [LARGE SCALE GENOMIC DNA]</scope>
    <source>
        <strain evidence="1 2">DSM 103371</strain>
    </source>
</reference>
<gene>
    <name evidence="1" type="ORF">C8D95_102186</name>
</gene>
<dbReference type="Pfam" id="PF10983">
    <property type="entry name" value="DUF2793"/>
    <property type="match status" value="1"/>
</dbReference>
<comment type="caution">
    <text evidence="1">The sequence shown here is derived from an EMBL/GenBank/DDBJ whole genome shotgun (WGS) entry which is preliminary data.</text>
</comment>
<evidence type="ECO:0000313" key="1">
    <source>
        <dbReference type="EMBL" id="PWK57542.1"/>
    </source>
</evidence>
<evidence type="ECO:0000313" key="2">
    <source>
        <dbReference type="Proteomes" id="UP000245390"/>
    </source>
</evidence>
<dbReference type="AlphaFoldDB" id="A0A316GA90"/>
<dbReference type="InterPro" id="IPR021251">
    <property type="entry name" value="DUF2793"/>
</dbReference>
<protein>
    <submittedName>
        <fullName evidence="1">Uncharacterized protein DUF2793</fullName>
    </submittedName>
</protein>
<accession>A0A316GA90</accession>